<dbReference type="PANTHER" id="PTHR21666">
    <property type="entry name" value="PEPTIDASE-RELATED"/>
    <property type="match status" value="1"/>
</dbReference>
<dbReference type="PANTHER" id="PTHR21666:SF270">
    <property type="entry name" value="MUREIN HYDROLASE ACTIVATOR ENVC"/>
    <property type="match status" value="1"/>
</dbReference>
<evidence type="ECO:0000313" key="3">
    <source>
        <dbReference type="Proteomes" id="UP000521032"/>
    </source>
</evidence>
<dbReference type="InterPro" id="IPR016047">
    <property type="entry name" value="M23ase_b-sheet_dom"/>
</dbReference>
<dbReference type="RefSeq" id="WP_186085563.1">
    <property type="nucleotide sequence ID" value="NZ_BMDB01000001.1"/>
</dbReference>
<dbReference type="Gene3D" id="2.30.30.40">
    <property type="entry name" value="SH3 Domains"/>
    <property type="match status" value="1"/>
</dbReference>
<keyword evidence="3" id="KW-1185">Reference proteome</keyword>
<evidence type="ECO:0000313" key="2">
    <source>
        <dbReference type="EMBL" id="CAD2072950.1"/>
    </source>
</evidence>
<comment type="caution">
    <text evidence="2">The sequence shown here is derived from an EMBL/GenBank/DDBJ whole genome shotgun (WGS) entry which is preliminary data.</text>
</comment>
<protein>
    <submittedName>
        <fullName evidence="2">Peptidase family M23</fullName>
    </submittedName>
</protein>
<accession>A0A6V7R6D9</accession>
<dbReference type="Gene3D" id="2.70.70.10">
    <property type="entry name" value="Glucose Permease (Domain IIA)"/>
    <property type="match status" value="1"/>
</dbReference>
<organism evidence="2 3">
    <name type="scientific">Phocicoccus schoeneichii</name>
    <dbReference type="NCBI Taxonomy" id="1812261"/>
    <lineage>
        <taxon>Bacteria</taxon>
        <taxon>Bacillati</taxon>
        <taxon>Bacillota</taxon>
        <taxon>Bacilli</taxon>
        <taxon>Bacillales</taxon>
        <taxon>Salinicoccaceae</taxon>
        <taxon>Phocicoccus</taxon>
    </lineage>
</organism>
<dbReference type="InterPro" id="IPR011055">
    <property type="entry name" value="Dup_hybrid_motif"/>
</dbReference>
<dbReference type="CDD" id="cd12797">
    <property type="entry name" value="M23_peptidase"/>
    <property type="match status" value="1"/>
</dbReference>
<evidence type="ECO:0000259" key="1">
    <source>
        <dbReference type="Pfam" id="PF01551"/>
    </source>
</evidence>
<dbReference type="InterPro" id="IPR050570">
    <property type="entry name" value="Cell_wall_metabolism_enzyme"/>
</dbReference>
<sequence length="236" mass="26586">MNPIEYLKQQGFKVTSNPNQYASRVFGLRNYTLNGYNYDSYCGGYHCAYDLVKSDGAKIPAVMSGVVVAGTRVKGNFGATIVVANKKLNRQVIYGHLKENICVKIGDHVSVGDTIGFQGNTNYYGVNMASHLHIQFQKYGYLKERDFVCNGIDCKDMNILKDKIQGTFISSATINMRKGMSVKSERIGSVHIGFEMKFKKIEYREGHYWIEGTRGKDKFYIAIGNAHSIWGKIKML</sequence>
<proteinExistence type="predicted"/>
<dbReference type="SUPFAM" id="SSF51261">
    <property type="entry name" value="Duplicated hybrid motif"/>
    <property type="match status" value="1"/>
</dbReference>
<feature type="domain" description="M23ase beta-sheet core" evidence="1">
    <location>
        <begin position="45"/>
        <end position="140"/>
    </location>
</feature>
<gene>
    <name evidence="2" type="ORF">JEOSCH030_00505</name>
</gene>
<dbReference type="EMBL" id="CAJEWE010000006">
    <property type="protein sequence ID" value="CAD2072950.1"/>
    <property type="molecule type" value="Genomic_DNA"/>
</dbReference>
<dbReference type="Pfam" id="PF01551">
    <property type="entry name" value="Peptidase_M23"/>
    <property type="match status" value="1"/>
</dbReference>
<dbReference type="GO" id="GO:0004222">
    <property type="term" value="F:metalloendopeptidase activity"/>
    <property type="evidence" value="ECO:0007669"/>
    <property type="project" value="TreeGrafter"/>
</dbReference>
<dbReference type="AlphaFoldDB" id="A0A6V7R6D9"/>
<dbReference type="Proteomes" id="UP000521032">
    <property type="component" value="Unassembled WGS sequence"/>
</dbReference>
<name>A0A6V7R6D9_9BACL</name>
<reference evidence="2 3" key="1">
    <citation type="submission" date="2020-07" db="EMBL/GenBank/DDBJ databases">
        <authorList>
            <person name="Criscuolo A."/>
        </authorList>
    </citation>
    <scope>NUCLEOTIDE SEQUENCE [LARGE SCALE GENOMIC DNA]</scope>
    <source>
        <strain evidence="3">CIP 111030</strain>
    </source>
</reference>